<evidence type="ECO:0000313" key="2">
    <source>
        <dbReference type="WBParaSite" id="PgE140_g001_t03"/>
    </source>
</evidence>
<dbReference type="Proteomes" id="UP000887569">
    <property type="component" value="Unplaced"/>
</dbReference>
<protein>
    <submittedName>
        <fullName evidence="2">Secreted protein</fullName>
    </submittedName>
</protein>
<proteinExistence type="predicted"/>
<evidence type="ECO:0000313" key="1">
    <source>
        <dbReference type="Proteomes" id="UP000887569"/>
    </source>
</evidence>
<name>A0A915A136_PARUN</name>
<keyword evidence="1" id="KW-1185">Reference proteome</keyword>
<sequence length="54" mass="5990">MNRFVNMVIYDWSFASSHSIGLWTGCRLSNSLKLGSRKVPTISSSIITLSVSKL</sequence>
<dbReference type="WBParaSite" id="PgE140_g001_t03">
    <property type="protein sequence ID" value="PgE140_g001_t03"/>
    <property type="gene ID" value="PgE140_g001"/>
</dbReference>
<organism evidence="1 2">
    <name type="scientific">Parascaris univalens</name>
    <name type="common">Nematode worm</name>
    <dbReference type="NCBI Taxonomy" id="6257"/>
    <lineage>
        <taxon>Eukaryota</taxon>
        <taxon>Metazoa</taxon>
        <taxon>Ecdysozoa</taxon>
        <taxon>Nematoda</taxon>
        <taxon>Chromadorea</taxon>
        <taxon>Rhabditida</taxon>
        <taxon>Spirurina</taxon>
        <taxon>Ascaridomorpha</taxon>
        <taxon>Ascaridoidea</taxon>
        <taxon>Ascarididae</taxon>
        <taxon>Parascaris</taxon>
    </lineage>
</organism>
<dbReference type="PROSITE" id="PS51257">
    <property type="entry name" value="PROKAR_LIPOPROTEIN"/>
    <property type="match status" value="1"/>
</dbReference>
<reference evidence="2" key="1">
    <citation type="submission" date="2022-11" db="UniProtKB">
        <authorList>
            <consortium name="WormBaseParasite"/>
        </authorList>
    </citation>
    <scope>IDENTIFICATION</scope>
</reference>
<accession>A0A915A136</accession>
<dbReference type="AlphaFoldDB" id="A0A915A136"/>